<reference evidence="2" key="1">
    <citation type="submission" date="2020-05" db="EMBL/GenBank/DDBJ databases">
        <authorList>
            <person name="Chiriac C."/>
            <person name="Salcher M."/>
            <person name="Ghai R."/>
            <person name="Kavagutti S V."/>
        </authorList>
    </citation>
    <scope>NUCLEOTIDE SEQUENCE</scope>
</reference>
<gene>
    <name evidence="2" type="ORF">UFOPK3001_00822</name>
</gene>
<sequence length="201" mass="22122">MASNRLRPFTEGTHESAFSLRLPRGATCPGDSMNDDWRVQSFVVPSTDDPGSLRYMVTGPEGPENDARVAIYTSEGRPYMNQLLGANSEPGQPGQIIESPSFSFKRLPIDYLPSGEYRMGVACTDGKGATAQYWDTLISIESSPTTMQWKVLQKAENLDKRSNTLWIVLAVVCVLVLVGSVATFVRTSRAQRATAEKDDPR</sequence>
<keyword evidence="1" id="KW-1133">Transmembrane helix</keyword>
<dbReference type="EMBL" id="CAFAAJ010000041">
    <property type="protein sequence ID" value="CAB4798852.1"/>
    <property type="molecule type" value="Genomic_DNA"/>
</dbReference>
<evidence type="ECO:0000313" key="2">
    <source>
        <dbReference type="EMBL" id="CAB4798852.1"/>
    </source>
</evidence>
<dbReference type="AlphaFoldDB" id="A0A6J6XPU7"/>
<keyword evidence="1" id="KW-0812">Transmembrane</keyword>
<accession>A0A6J6XPU7</accession>
<evidence type="ECO:0000256" key="1">
    <source>
        <dbReference type="SAM" id="Phobius"/>
    </source>
</evidence>
<name>A0A6J6XPU7_9ZZZZ</name>
<organism evidence="2">
    <name type="scientific">freshwater metagenome</name>
    <dbReference type="NCBI Taxonomy" id="449393"/>
    <lineage>
        <taxon>unclassified sequences</taxon>
        <taxon>metagenomes</taxon>
        <taxon>ecological metagenomes</taxon>
    </lineage>
</organism>
<protein>
    <submittedName>
        <fullName evidence="2">Unannotated protein</fullName>
    </submittedName>
</protein>
<keyword evidence="1" id="KW-0472">Membrane</keyword>
<proteinExistence type="predicted"/>
<feature type="transmembrane region" description="Helical" evidence="1">
    <location>
        <begin position="165"/>
        <end position="185"/>
    </location>
</feature>